<name>A0A061RH13_9CHLO</name>
<accession>A0A061RH13</accession>
<protein>
    <submittedName>
        <fullName evidence="1">Uncharacterized protein</fullName>
    </submittedName>
</protein>
<dbReference type="EMBL" id="GBEZ01014861">
    <property type="protein sequence ID" value="JAC71248.1"/>
    <property type="molecule type" value="Transcribed_RNA"/>
</dbReference>
<organism evidence="1">
    <name type="scientific">Tetraselmis sp. GSL018</name>
    <dbReference type="NCBI Taxonomy" id="582737"/>
    <lineage>
        <taxon>Eukaryota</taxon>
        <taxon>Viridiplantae</taxon>
        <taxon>Chlorophyta</taxon>
        <taxon>core chlorophytes</taxon>
        <taxon>Chlorodendrophyceae</taxon>
        <taxon>Chlorodendrales</taxon>
        <taxon>Chlorodendraceae</taxon>
        <taxon>Tetraselmis</taxon>
    </lineage>
</organism>
<gene>
    <name evidence="1" type="ORF">TSPGSL018_2328</name>
</gene>
<proteinExistence type="predicted"/>
<sequence>MFCLSLSNKMAFTSECNCGGLPIGSIFASKRGLGNVKLPSPTSNFAKTTRMTQISAEGSRNKDGLLGDAPWNLFFDLRERETEWSEGNQERLVVAFAAEELEISPAEVTRRLQELTVLLPDISLRLHKLRPSIVATLIRDTKDVARRLVRLKATFPKANLDTVVSAEPQILLRDPSEVEREAAEVADLLGVQEIDSLVEQYPRILDAGAVEEALSMLRAVMPGKDPRATLVASPSFISRVERGGRRLGDNPDPGSDYS</sequence>
<dbReference type="AlphaFoldDB" id="A0A061RH13"/>
<evidence type="ECO:0000313" key="1">
    <source>
        <dbReference type="EMBL" id="JAC71248.1"/>
    </source>
</evidence>
<reference evidence="1" key="1">
    <citation type="submission" date="2014-05" db="EMBL/GenBank/DDBJ databases">
        <title>The transcriptome of the halophilic microalga Tetraselmis sp. GSL018 isolated from the Great Salt Lake, Utah.</title>
        <authorList>
            <person name="Jinkerson R.E."/>
            <person name="D'Adamo S."/>
            <person name="Posewitz M.C."/>
        </authorList>
    </citation>
    <scope>NUCLEOTIDE SEQUENCE</scope>
    <source>
        <strain evidence="1">GSL018</strain>
    </source>
</reference>